<accession>A0ABY8ISN0</accession>
<dbReference type="PANTHER" id="PTHR33643">
    <property type="entry name" value="UREASE ACCESSORY PROTEIN D"/>
    <property type="match status" value="1"/>
</dbReference>
<reference evidence="4 5" key="1">
    <citation type="journal article" date="2019" name="Phytopathology">
        <title>A Novel Group of Rhizobium tumorigenes-Like Agrobacteria Associated with Crown Gall Disease of Rhododendron and Blueberry.</title>
        <authorList>
            <person name="Kuzmanovic N."/>
            <person name="Behrens P."/>
            <person name="Idczak E."/>
            <person name="Wagner S."/>
            <person name="Gotz M."/>
            <person name="Sproer C."/>
            <person name="Bunk B."/>
            <person name="Overmann J."/>
            <person name="Smalla K."/>
        </authorList>
    </citation>
    <scope>NUCLEOTIDE SEQUENCE [LARGE SCALE GENOMIC DNA]</scope>
    <source>
        <strain evidence="5">rho-6.2</strain>
    </source>
</reference>
<sequence length="235" mass="24986">MLTVILQTGSGAMHGEDFLAQRIWLGEGASVHLTTQGATSVHRADPGCSAREAIDISVAAGGFLEYLPEPRILFPDAALSQSIDINCAANATAIVSDAFTVYDPENRGRSFQRMEATTRLRIDGGQPVMVDRLDITNLSSGRRQAQYTSYGSMILVAAKPVETLERLSLQISARMESIPNLYAAASVLPGQAGVGVKLAGGDLRSLRAGLEVAWTAFRIHCCGATPPSRRKADAA</sequence>
<keyword evidence="3" id="KW-0963">Cytoplasm</keyword>
<proteinExistence type="inferred from homology"/>
<comment type="function">
    <text evidence="3">Required for maturation of urease via the functional incorporation of the urease nickel metallocenter.</text>
</comment>
<dbReference type="Proteomes" id="UP000318939">
    <property type="component" value="Plasmid unnamed1"/>
</dbReference>
<keyword evidence="5" id="KW-1185">Reference proteome</keyword>
<dbReference type="PANTHER" id="PTHR33643:SF1">
    <property type="entry name" value="UREASE ACCESSORY PROTEIN D"/>
    <property type="match status" value="1"/>
</dbReference>
<evidence type="ECO:0000256" key="1">
    <source>
        <dbReference type="ARBA" id="ARBA00007177"/>
    </source>
</evidence>
<comment type="subunit">
    <text evidence="3">UreD, UreF and UreG form a complex that acts as a GTP-hydrolysis-dependent molecular chaperone, activating the urease apoprotein by helping to assemble the nickel containing metallocenter of UreC. The UreE protein probably delivers the nickel.</text>
</comment>
<evidence type="ECO:0000256" key="2">
    <source>
        <dbReference type="ARBA" id="ARBA00023186"/>
    </source>
</evidence>
<comment type="subcellular location">
    <subcellularLocation>
        <location evidence="3">Cytoplasm</location>
    </subcellularLocation>
</comment>
<comment type="similarity">
    <text evidence="1 3">Belongs to the UreD family.</text>
</comment>
<name>A0ABY8ISN0_9HYPH</name>
<protein>
    <recommendedName>
        <fullName evidence="3">Urease accessory protein UreD</fullName>
    </recommendedName>
</protein>
<dbReference type="HAMAP" id="MF_01384">
    <property type="entry name" value="UreD"/>
    <property type="match status" value="1"/>
</dbReference>
<organism evidence="4 5">
    <name type="scientific">Rhizobium rhododendri</name>
    <dbReference type="NCBI Taxonomy" id="2506430"/>
    <lineage>
        <taxon>Bacteria</taxon>
        <taxon>Pseudomonadati</taxon>
        <taxon>Pseudomonadota</taxon>
        <taxon>Alphaproteobacteria</taxon>
        <taxon>Hyphomicrobiales</taxon>
        <taxon>Rhizobiaceae</taxon>
        <taxon>Rhizobium/Agrobacterium group</taxon>
        <taxon>Rhizobium</taxon>
    </lineage>
</organism>
<dbReference type="EMBL" id="CP117268">
    <property type="protein sequence ID" value="WFS26005.1"/>
    <property type="molecule type" value="Genomic_DNA"/>
</dbReference>
<keyword evidence="3" id="KW-0996">Nickel insertion</keyword>
<evidence type="ECO:0000313" key="4">
    <source>
        <dbReference type="EMBL" id="WFS26005.1"/>
    </source>
</evidence>
<gene>
    <name evidence="3" type="primary">ureD</name>
    <name evidence="4" type="ORF">PR018_21070</name>
</gene>
<dbReference type="InterPro" id="IPR002669">
    <property type="entry name" value="UreD"/>
</dbReference>
<geneLocation type="plasmid" evidence="4 5">
    <name>unnamed1</name>
</geneLocation>
<evidence type="ECO:0000313" key="5">
    <source>
        <dbReference type="Proteomes" id="UP000318939"/>
    </source>
</evidence>
<keyword evidence="4" id="KW-0614">Plasmid</keyword>
<reference evidence="4 5" key="2">
    <citation type="journal article" date="2023" name="MicrobiologyOpen">
        <title>Genomics of the tumorigenes clade of the family Rhizobiaceae and description of Rhizobium rhododendri sp. nov.</title>
        <authorList>
            <person name="Kuzmanovic N."/>
            <person name="diCenzo G.C."/>
            <person name="Bunk B."/>
            <person name="Sproeer C."/>
            <person name="Fruehling A."/>
            <person name="Neumann-Schaal M."/>
            <person name="Overmann J."/>
            <person name="Smalla K."/>
        </authorList>
    </citation>
    <scope>NUCLEOTIDE SEQUENCE [LARGE SCALE GENOMIC DNA]</scope>
    <source>
        <strain evidence="5">rho-6.2</strain>
        <plasmid evidence="4 5">unnamed1</plasmid>
    </source>
</reference>
<evidence type="ECO:0000256" key="3">
    <source>
        <dbReference type="HAMAP-Rule" id="MF_01384"/>
    </source>
</evidence>
<keyword evidence="2 3" id="KW-0143">Chaperone</keyword>
<dbReference type="Pfam" id="PF01774">
    <property type="entry name" value="UreD"/>
    <property type="match status" value="1"/>
</dbReference>